<dbReference type="Proteomes" id="UP001268864">
    <property type="component" value="Unassembled WGS sequence"/>
</dbReference>
<organism evidence="3 4">
    <name type="scientific">Haloarcula onubensis</name>
    <dbReference type="NCBI Taxonomy" id="2950539"/>
    <lineage>
        <taxon>Archaea</taxon>
        <taxon>Methanobacteriati</taxon>
        <taxon>Methanobacteriota</taxon>
        <taxon>Stenosarchaea group</taxon>
        <taxon>Halobacteria</taxon>
        <taxon>Halobacteriales</taxon>
        <taxon>Haloarculaceae</taxon>
        <taxon>Haloarcula</taxon>
    </lineage>
</organism>
<evidence type="ECO:0000259" key="2">
    <source>
        <dbReference type="Pfam" id="PF07510"/>
    </source>
</evidence>
<feature type="domain" description="GmrSD restriction endonucleases C-terminal" evidence="2">
    <location>
        <begin position="454"/>
        <end position="602"/>
    </location>
</feature>
<dbReference type="InterPro" id="IPR011089">
    <property type="entry name" value="GmrSD_C"/>
</dbReference>
<keyword evidence="4" id="KW-1185">Reference proteome</keyword>
<keyword evidence="3" id="KW-0378">Hydrolase</keyword>
<dbReference type="EMBL" id="JAMQOS010000007">
    <property type="protein sequence ID" value="MDS0284031.1"/>
    <property type="molecule type" value="Genomic_DNA"/>
</dbReference>
<evidence type="ECO:0000313" key="4">
    <source>
        <dbReference type="Proteomes" id="UP001268864"/>
    </source>
</evidence>
<dbReference type="InterPro" id="IPR004919">
    <property type="entry name" value="GmrSD_N"/>
</dbReference>
<dbReference type="Pfam" id="PF07510">
    <property type="entry name" value="GmrSD_C"/>
    <property type="match status" value="1"/>
</dbReference>
<dbReference type="GO" id="GO:0004519">
    <property type="term" value="F:endonuclease activity"/>
    <property type="evidence" value="ECO:0007669"/>
    <property type="project" value="UniProtKB-KW"/>
</dbReference>
<sequence>MESGKKSLEELTTAGVFHVPAYQRYYSWKKPEWDDLWTDLFNLPSEKQHYFGTIIIQKTDETVTGGDASGYGTSAEKRVNLLIDGQQRLTSLALLVTAMTECLAELAPSTAHEDEIIADVTEMRETFLCDDNIYQLELLDEADNEYLQRIIDGRNVPEPERPSQRKMVDAKAYFDAQLADLVESADGDLVGVANSINQLWQTIVELELMVYVVDADNPEKATLIFDSVNDRGRSLSTFDKTKSFLMRTAYLAAPDEPTAQTVIQRIRQAFGKMYSYHQEMLESPYVGGISDDAVQRYHFISFFDWSDSDQHSDPTFLTELKTRIRELRLEDPEACLEYIQEYTADLERGFNALSDVLAYRGDDEIASLIDRIHRLRHARKFYPLVLKAWPGLSNDERLELLDAIETYIFRVYSIGNHPSHTGESSLYIRARDIGADSPIDVWVSRLVNVMNRYEDDAQFRRSAAATDLYSKASSQDLRYFFYFLNRHRAATEGERGGPSLAEAMGSEYTVEHIWPQSPEELPLTDGGEYPSPEARYNGNVHRLGNLTLASRSWNSSWGNCSFETKHDEGYGNSQLWVQTDIQDQYDEWSIANLEDREKQLIEFMLEKWATPETRFGGIDDPATAVAALTEMERVVLKALCQNPDGAIRRDIHADASTVPDSPFTNPNVNGDERSDVGSILSRLRSVGLADRNKYTWYPTEDAQAVDIS</sequence>
<feature type="domain" description="GmrSD restriction endonucleases N-terminal" evidence="1">
    <location>
        <begin position="15"/>
        <end position="245"/>
    </location>
</feature>
<keyword evidence="3" id="KW-0255">Endonuclease</keyword>
<proteinExistence type="predicted"/>
<accession>A0ABU2FV63</accession>
<reference evidence="3 4" key="1">
    <citation type="submission" date="2022-06" db="EMBL/GenBank/DDBJ databases">
        <title>Halomicroarcula sp. a new haloarchaeum isolate from saline soil.</title>
        <authorList>
            <person name="Strakova D."/>
            <person name="Galisteo C."/>
            <person name="Sanchez-Porro C."/>
            <person name="Ventosa A."/>
        </authorList>
    </citation>
    <scope>NUCLEOTIDE SEQUENCE [LARGE SCALE GENOMIC DNA]</scope>
    <source>
        <strain evidence="3 4">S3CR25-11</strain>
    </source>
</reference>
<dbReference type="RefSeq" id="WP_310901779.1">
    <property type="nucleotide sequence ID" value="NZ_JAMQOS010000007.1"/>
</dbReference>
<dbReference type="PANTHER" id="PTHR35149">
    <property type="entry name" value="SLL5132 PROTEIN"/>
    <property type="match status" value="1"/>
</dbReference>
<dbReference type="Pfam" id="PF03235">
    <property type="entry name" value="GmrSD_N"/>
    <property type="match status" value="1"/>
</dbReference>
<protein>
    <submittedName>
        <fullName evidence="3">DUF262 domain-containing HNH endonuclease family protein</fullName>
    </submittedName>
</protein>
<comment type="caution">
    <text evidence="3">The sequence shown here is derived from an EMBL/GenBank/DDBJ whole genome shotgun (WGS) entry which is preliminary data.</text>
</comment>
<evidence type="ECO:0000259" key="1">
    <source>
        <dbReference type="Pfam" id="PF03235"/>
    </source>
</evidence>
<gene>
    <name evidence="3" type="ORF">NDI86_18100</name>
</gene>
<dbReference type="PANTHER" id="PTHR35149:SF1">
    <property type="entry name" value="DUF5655 DOMAIN-CONTAINING PROTEIN"/>
    <property type="match status" value="1"/>
</dbReference>
<keyword evidence="3" id="KW-0540">Nuclease</keyword>
<name>A0ABU2FV63_9EURY</name>
<evidence type="ECO:0000313" key="3">
    <source>
        <dbReference type="EMBL" id="MDS0284031.1"/>
    </source>
</evidence>